<dbReference type="EMBL" id="CP060822">
    <property type="protein sequence ID" value="QNP29497.1"/>
    <property type="molecule type" value="Genomic_DNA"/>
</dbReference>
<feature type="domain" description="CHAT" evidence="3">
    <location>
        <begin position="79"/>
        <end position="378"/>
    </location>
</feature>
<feature type="region of interest" description="Disordered" evidence="1">
    <location>
        <begin position="499"/>
        <end position="526"/>
    </location>
</feature>
<dbReference type="InterPro" id="IPR011990">
    <property type="entry name" value="TPR-like_helical_dom_sf"/>
</dbReference>
<dbReference type="Proteomes" id="UP000516013">
    <property type="component" value="Chromosome"/>
</dbReference>
<organism evidence="4 5">
    <name type="scientific">Cylindrospermopsis curvispora GIHE-G1</name>
    <dbReference type="NCBI Taxonomy" id="2666332"/>
    <lineage>
        <taxon>Bacteria</taxon>
        <taxon>Bacillati</taxon>
        <taxon>Cyanobacteriota</taxon>
        <taxon>Cyanophyceae</taxon>
        <taxon>Nostocales</taxon>
        <taxon>Aphanizomenonaceae</taxon>
        <taxon>Cylindrospermopsis</taxon>
    </lineage>
</organism>
<feature type="transmembrane region" description="Helical" evidence="2">
    <location>
        <begin position="552"/>
        <end position="572"/>
    </location>
</feature>
<proteinExistence type="predicted"/>
<dbReference type="Pfam" id="PF12770">
    <property type="entry name" value="CHAT"/>
    <property type="match status" value="1"/>
</dbReference>
<dbReference type="SUPFAM" id="SSF48452">
    <property type="entry name" value="TPR-like"/>
    <property type="match status" value="2"/>
</dbReference>
<dbReference type="AlphaFoldDB" id="A0A7H0F0D1"/>
<dbReference type="Gene3D" id="1.25.40.10">
    <property type="entry name" value="Tetratricopeptide repeat domain"/>
    <property type="match status" value="1"/>
</dbReference>
<dbReference type="RefSeq" id="WP_187706095.1">
    <property type="nucleotide sequence ID" value="NZ_CP060822.1"/>
</dbReference>
<evidence type="ECO:0000256" key="1">
    <source>
        <dbReference type="SAM" id="MobiDB-lite"/>
    </source>
</evidence>
<accession>A0A7H0F0D1</accession>
<sequence>MTQEFHISVTPVGQSDYLVRTEQVAPGVPLAEELVTWPVAEWLAAAGHLMNDPLKLVLQGEGSTQSGAGTARNSVNLVALGQKLYNALFQGTLRDSWITAQGVAQNQQQLLRLRLGLKDNKLARLPWEVMHAGDRPVATGPYIAFSRYQNGVLSVSSPTRLPKHQEENLIKVLMVISCPVDQARLDLLKQEAFNLKSELDRNNWVQGEISQDLPEIKLTVLEQPGREELTRALEQGRYQVLHYSGHSNVGSRGGEIYLVSRRTGLTESLTGDDLAGLLVNNNIQMAVFNSCLGSYRAKSNSEGDTGEQNLTESLVKRGISSVLAMSERIPDEVALTLTQLFYRNLRQGYPLDLCVSRVRQGLISAYGSHQVYWALPTLYLHREFKGFLRPQSGFSGSLEVLGDYQSLMTDLEGELSKQKIDDLEATLSPEEIMDYGLIKESSDLDWLEDNHWDLDQVNHDGEDNDQDAAIVTELFRTINNKPVAGEQMSITQLEIPIKAQESTREERELSGGSDSSTPKSSSQLYRELRTRVSPHVPLLPITKVAIYPKPKVILGVLAASTLAVGIIALIWWSNRRPWVPDIPNIASSQETLEAVNLQTAKTEIVSSQAITQLSQGNLDKGLVAVEELLNRGAFKFADTALSSVPSKHWKDPSLNFFLGRLAWQSAQIRDKKYSIDDARRYWEVAVKSQPSSVMYNNALGFAYYAEGKLNNANDVWFRALNLSLKSNSGGLVTVGSGYTGEKVSLESLTAYGGLALGLYKSASGQSPNRRQRYIDEAIKLRQMIIEKEPEQFTVARLTRNWLWTEQAISDWQSLLQENQKR</sequence>
<evidence type="ECO:0000313" key="4">
    <source>
        <dbReference type="EMBL" id="QNP29497.1"/>
    </source>
</evidence>
<reference evidence="4 5" key="1">
    <citation type="submission" date="2020-08" db="EMBL/GenBank/DDBJ databases">
        <title>Complete genome sequence of Raphidiopsis curvispora isolated from drinking water reservoir in South Korea.</title>
        <authorList>
            <person name="Jeong J."/>
        </authorList>
    </citation>
    <scope>NUCLEOTIDE SEQUENCE [LARGE SCALE GENOMIC DNA]</scope>
    <source>
        <strain evidence="4 5">GIHE-G1</strain>
    </source>
</reference>
<gene>
    <name evidence="4" type="ORF">IAR63_17050</name>
</gene>
<keyword evidence="2" id="KW-1133">Transmembrane helix</keyword>
<evidence type="ECO:0000259" key="3">
    <source>
        <dbReference type="Pfam" id="PF12770"/>
    </source>
</evidence>
<dbReference type="NCBIfam" id="NF045509">
    <property type="entry name" value="CellDiv_HetF"/>
    <property type="match status" value="1"/>
</dbReference>
<feature type="compositionally biased region" description="Low complexity" evidence="1">
    <location>
        <begin position="510"/>
        <end position="522"/>
    </location>
</feature>
<dbReference type="KEGG" id="ccur:IAR63_17050"/>
<keyword evidence="5" id="KW-1185">Reference proteome</keyword>
<evidence type="ECO:0000313" key="5">
    <source>
        <dbReference type="Proteomes" id="UP000516013"/>
    </source>
</evidence>
<name>A0A7H0F0D1_9CYAN</name>
<keyword evidence="2" id="KW-0472">Membrane</keyword>
<evidence type="ECO:0000256" key="2">
    <source>
        <dbReference type="SAM" id="Phobius"/>
    </source>
</evidence>
<dbReference type="InterPro" id="IPR024983">
    <property type="entry name" value="CHAT_dom"/>
</dbReference>
<protein>
    <submittedName>
        <fullName evidence="4">CHAT domain-containing protein</fullName>
    </submittedName>
</protein>
<keyword evidence="2" id="KW-0812">Transmembrane</keyword>